<proteinExistence type="predicted"/>
<dbReference type="Proteomes" id="UP000475862">
    <property type="component" value="Unassembled WGS sequence"/>
</dbReference>
<protein>
    <submittedName>
        <fullName evidence="1">Uncharacterized protein</fullName>
    </submittedName>
</protein>
<comment type="caution">
    <text evidence="1">The sequence shown here is derived from an EMBL/GenBank/DDBJ whole genome shotgun (WGS) entry which is preliminary data.</text>
</comment>
<organism evidence="1 2">
    <name type="scientific">Aphis glycines</name>
    <name type="common">Soybean aphid</name>
    <dbReference type="NCBI Taxonomy" id="307491"/>
    <lineage>
        <taxon>Eukaryota</taxon>
        <taxon>Metazoa</taxon>
        <taxon>Ecdysozoa</taxon>
        <taxon>Arthropoda</taxon>
        <taxon>Hexapoda</taxon>
        <taxon>Insecta</taxon>
        <taxon>Pterygota</taxon>
        <taxon>Neoptera</taxon>
        <taxon>Paraneoptera</taxon>
        <taxon>Hemiptera</taxon>
        <taxon>Sternorrhyncha</taxon>
        <taxon>Aphidomorpha</taxon>
        <taxon>Aphidoidea</taxon>
        <taxon>Aphididae</taxon>
        <taxon>Aphidini</taxon>
        <taxon>Aphis</taxon>
        <taxon>Aphis</taxon>
    </lineage>
</organism>
<reference evidence="1 2" key="1">
    <citation type="submission" date="2019-08" db="EMBL/GenBank/DDBJ databases">
        <title>The genome of the soybean aphid Biotype 1, its phylome, world population structure and adaptation to the North American continent.</title>
        <authorList>
            <person name="Giordano R."/>
            <person name="Donthu R.K."/>
            <person name="Hernandez A.G."/>
            <person name="Wright C.L."/>
            <person name="Zimin A.V."/>
        </authorList>
    </citation>
    <scope>NUCLEOTIDE SEQUENCE [LARGE SCALE GENOMIC DNA]</scope>
    <source>
        <tissue evidence="1">Whole aphids</tissue>
    </source>
</reference>
<keyword evidence="2" id="KW-1185">Reference proteome</keyword>
<evidence type="ECO:0000313" key="2">
    <source>
        <dbReference type="Proteomes" id="UP000475862"/>
    </source>
</evidence>
<evidence type="ECO:0000313" key="1">
    <source>
        <dbReference type="EMBL" id="KAE9524851.1"/>
    </source>
</evidence>
<name>A0A6G0T4L4_APHGL</name>
<gene>
    <name evidence="1" type="ORF">AGLY_014901</name>
</gene>
<dbReference type="EMBL" id="VYZN01000065">
    <property type="protein sequence ID" value="KAE9524851.1"/>
    <property type="molecule type" value="Genomic_DNA"/>
</dbReference>
<sequence>MYPTNVCNIDKLLVHVLSLNRFRLFDEFIRRVHHTSQLLYKIINDSQSVTDLEKDPKALLFTSVITHDMFPYLLVIHRLMSQLYARAHKNMRTTIVEPACRHCRTFVIRFVKNDSDRNTIKAANVLIIHSLGDDHIVALSCYHVVSRSDELTVFKRKLAFEDVLFTDCNSSRT</sequence>
<dbReference type="AlphaFoldDB" id="A0A6G0T4L4"/>
<accession>A0A6G0T4L4</accession>